<dbReference type="GO" id="GO:0016104">
    <property type="term" value="P:triterpenoid biosynthetic process"/>
    <property type="evidence" value="ECO:0007669"/>
    <property type="project" value="InterPro"/>
</dbReference>
<dbReference type="NCBIfam" id="TIGR01787">
    <property type="entry name" value="squalene_cyclas"/>
    <property type="match status" value="1"/>
</dbReference>
<dbReference type="Pfam" id="PF13243">
    <property type="entry name" value="SQHop_cyclase_C"/>
    <property type="match status" value="1"/>
</dbReference>
<dbReference type="EMBL" id="BA000022">
    <property type="protein sequence ID" value="BAA17978.1"/>
    <property type="molecule type" value="Genomic_DNA"/>
</dbReference>
<dbReference type="EnsemblBacteria" id="BAA17978">
    <property type="protein sequence ID" value="BAA17978"/>
    <property type="gene ID" value="BAA17978"/>
</dbReference>
<dbReference type="PANTHER" id="PTHR11764:SF20">
    <property type="entry name" value="LANOSTEROL SYNTHASE"/>
    <property type="match status" value="1"/>
</dbReference>
<dbReference type="Pfam" id="PF13249">
    <property type="entry name" value="SQHop_cyclase_N"/>
    <property type="match status" value="1"/>
</dbReference>
<dbReference type="NCBIfam" id="TIGR01507">
    <property type="entry name" value="hopene_cyclase"/>
    <property type="match status" value="1"/>
</dbReference>
<dbReference type="Gene3D" id="1.50.10.20">
    <property type="match status" value="2"/>
</dbReference>
<evidence type="ECO:0000256" key="1">
    <source>
        <dbReference type="ARBA" id="ARBA00004999"/>
    </source>
</evidence>
<comment type="pathway">
    <text evidence="1">Secondary metabolite biosynthesis; hopanoid biosynthesis.</text>
</comment>
<dbReference type="SMR" id="P73914"/>
<dbReference type="PANTHER" id="PTHR11764">
    <property type="entry name" value="TERPENE CYCLASE/MUTASE FAMILY MEMBER"/>
    <property type="match status" value="1"/>
</dbReference>
<keyword evidence="3" id="KW-0677">Repeat</keyword>
<dbReference type="STRING" id="1148.gene:10498847"/>
<dbReference type="KEGG" id="syn:slr2089"/>
<dbReference type="GO" id="GO:0016866">
    <property type="term" value="F:intramolecular transferase activity"/>
    <property type="evidence" value="ECO:0007669"/>
    <property type="project" value="InterPro"/>
</dbReference>
<dbReference type="InParanoid" id="P73914"/>
<evidence type="ECO:0000259" key="6">
    <source>
        <dbReference type="Pfam" id="PF13249"/>
    </source>
</evidence>
<dbReference type="InterPro" id="IPR032697">
    <property type="entry name" value="SQ_cyclase_N"/>
</dbReference>
<accession>P73914</accession>
<dbReference type="PROSITE" id="PS01074">
    <property type="entry name" value="TERPENE_SYNTHASES"/>
    <property type="match status" value="1"/>
</dbReference>
<dbReference type="InterPro" id="IPR008930">
    <property type="entry name" value="Terpenoid_cyclase/PrenylTrfase"/>
</dbReference>
<evidence type="ECO:0000256" key="3">
    <source>
        <dbReference type="ARBA" id="ARBA00022737"/>
    </source>
</evidence>
<dbReference type="FunCoup" id="P73914">
    <property type="interactions" value="102"/>
</dbReference>
<dbReference type="SUPFAM" id="SSF48239">
    <property type="entry name" value="Terpenoid cyclases/Protein prenyltransferases"/>
    <property type="match status" value="2"/>
</dbReference>
<evidence type="ECO:0000256" key="4">
    <source>
        <dbReference type="ARBA" id="ARBA00023235"/>
    </source>
</evidence>
<evidence type="ECO:0000256" key="2">
    <source>
        <dbReference type="ARBA" id="ARBA00009755"/>
    </source>
</evidence>
<keyword evidence="8" id="KW-1185">Reference proteome</keyword>
<dbReference type="UniPathway" id="UPA00337"/>
<dbReference type="InterPro" id="IPR002365">
    <property type="entry name" value="Terpene_synthase_CS"/>
</dbReference>
<organism evidence="7 8">
    <name type="scientific">Synechocystis sp. (strain ATCC 27184 / PCC 6803 / Kazusa)</name>
    <dbReference type="NCBI Taxonomy" id="1111708"/>
    <lineage>
        <taxon>Bacteria</taxon>
        <taxon>Bacillati</taxon>
        <taxon>Cyanobacteriota</taxon>
        <taxon>Cyanophyceae</taxon>
        <taxon>Synechococcales</taxon>
        <taxon>Merismopediaceae</taxon>
        <taxon>Synechocystis</taxon>
    </lineage>
</organism>
<dbReference type="GO" id="GO:0005811">
    <property type="term" value="C:lipid droplet"/>
    <property type="evidence" value="ECO:0007669"/>
    <property type="project" value="InterPro"/>
</dbReference>
<proteinExistence type="inferred from homology"/>
<evidence type="ECO:0000313" key="7">
    <source>
        <dbReference type="EMBL" id="BAA17978.1"/>
    </source>
</evidence>
<dbReference type="AlphaFoldDB" id="P73914"/>
<gene>
    <name evidence="7" type="primary">shc</name>
</gene>
<dbReference type="eggNOG" id="COG1657">
    <property type="taxonomic scope" value="Bacteria"/>
</dbReference>
<dbReference type="SFLD" id="SFLDG01016">
    <property type="entry name" value="Prenyltransferase_Like_2"/>
    <property type="match status" value="1"/>
</dbReference>
<dbReference type="PIR" id="S75116">
    <property type="entry name" value="S75116"/>
</dbReference>
<dbReference type="PaxDb" id="1148-1653061"/>
<dbReference type="InterPro" id="IPR032696">
    <property type="entry name" value="SQ_cyclase_C"/>
</dbReference>
<dbReference type="IntAct" id="P73914">
    <property type="interactions" value="1"/>
</dbReference>
<dbReference type="InterPro" id="IPR006400">
    <property type="entry name" value="Hopene-cyclase"/>
</dbReference>
<keyword evidence="4" id="KW-0413">Isomerase</keyword>
<protein>
    <submittedName>
        <fullName evidence="7">Squalene-hopene-cyclase</fullName>
    </submittedName>
</protein>
<feature type="domain" description="Squalene cyclase N-terminal" evidence="6">
    <location>
        <begin position="21"/>
        <end position="307"/>
    </location>
</feature>
<dbReference type="InterPro" id="IPR018333">
    <property type="entry name" value="Squalene_cyclase"/>
</dbReference>
<feature type="domain" description="Squalene cyclase C-terminal" evidence="5">
    <location>
        <begin position="316"/>
        <end position="642"/>
    </location>
</feature>
<comment type="similarity">
    <text evidence="2">Belongs to the terpene cyclase/mutase family.</text>
</comment>
<dbReference type="BRENDA" id="5.4.99.17">
    <property type="organism ID" value="382"/>
</dbReference>
<name>P73914_SYNY3</name>
<sequence length="647" mass="72093">MVIAASPSVPCPSTEQVRQAIAASRDFLLSEQYADGYWWSELESNVTITAEVVILHKIWGTAAQRPLEKAKNYLLQQQRDHGGWELYYGDGGELSTSVEAYTALRILGVPATDPALVKAKNFIVGRGGISKSRIFTKMHLALIGCYDWRGTPSIPPWVMLLPNNFFFNIYEMSSWARSSTVPLMIVCDQKPVYDIAQGLRVDELYAEGMENVQYKLPESGTIWDIFIGLDSLFKLQEQAKVVPFREQGLALAEKWILERQEVSGDWGGIIPAMLNSLLALKVLGYDVNDLYVQRGLAAIDNFAVETEDSYAIQACVSPVWDTAWVVRALAEADLGKDHPALVKAGQWLLDKQILTYGDWQIKNPHGEPGAWAFEFDNNFYPDIDDTCVVMMALQGITLPDEERKQGAINKALQWIATMQCKTGGWAAFDIDNDQDWLNQLPYGDLKAMIDPSTADITARVVEMLGACGLTMDSPRVERGLTYLLQEQEQDGSWFGRWGVNYLYGTSGALSALAIYDAQRFAPQIKTAIAWLLSCQNADGGWGETCESYKNKQLKGQGNSTASQTAWALIGLLDALKYLPSLGQDAKLTTAIEGGVAFLVQGQTPKGTWEEAEYTGTGFPCHFYIRYHYYRQYFPLIALARYSHLQAS</sequence>
<dbReference type="PhylomeDB" id="P73914"/>
<reference evidence="7 8" key="1">
    <citation type="journal article" date="1995" name="DNA Res.">
        <title>Sequence analysis of the genome of the unicellular cyanobacterium Synechocystis sp. strain PCC6803. I. Sequence features in the 1 Mb region from map positions 64% to 92% of the genome.</title>
        <authorList>
            <person name="Kaneko T."/>
            <person name="Tanaka A."/>
            <person name="Sato S."/>
            <person name="Kotani H."/>
            <person name="Sazuka T."/>
            <person name="Miyajima N."/>
            <person name="Sugiura M."/>
            <person name="Tabata S."/>
        </authorList>
    </citation>
    <scope>NUCLEOTIDE SEQUENCE [LARGE SCALE GENOMIC DNA]</scope>
    <source>
        <strain evidence="8">ATCC 27184 / PCC 6803 / Kazusa</strain>
    </source>
</reference>
<dbReference type="CDD" id="cd02892">
    <property type="entry name" value="SQCY_1"/>
    <property type="match status" value="1"/>
</dbReference>
<reference evidence="7 8" key="2">
    <citation type="journal article" date="1996" name="DNA Res.">
        <title>Sequence analysis of the genome of the unicellular cyanobacterium Synechocystis sp. strain PCC6803. II. Sequence determination of the entire genome and assignment of potential protein-coding regions.</title>
        <authorList>
            <person name="Kaneko T."/>
            <person name="Sato S."/>
            <person name="Kotani H."/>
            <person name="Tanaka A."/>
            <person name="Asamizu E."/>
            <person name="Nakamura Y."/>
            <person name="Miyajima N."/>
            <person name="Hirosawa M."/>
            <person name="Sugiura M."/>
            <person name="Sasamoto S."/>
            <person name="Kimura T."/>
            <person name="Hosouchi T."/>
            <person name="Matsuno A."/>
            <person name="Muraki A."/>
            <person name="Nakazaki N."/>
            <person name="Naruo K."/>
            <person name="Okumura S."/>
            <person name="Shimpo S."/>
            <person name="Takeuchi C."/>
            <person name="Wada T."/>
            <person name="Watanabe A."/>
            <person name="Yamada M."/>
            <person name="Yasuda M."/>
            <person name="Tabata S."/>
        </authorList>
    </citation>
    <scope>NUCLEOTIDE SEQUENCE [LARGE SCALE GENOMIC DNA]</scope>
    <source>
        <strain evidence="8">ATCC 27184 / PCC 6803 / Kazusa</strain>
    </source>
</reference>
<evidence type="ECO:0000259" key="5">
    <source>
        <dbReference type="Pfam" id="PF13243"/>
    </source>
</evidence>
<evidence type="ECO:0000313" key="8">
    <source>
        <dbReference type="Proteomes" id="UP000001425"/>
    </source>
</evidence>
<dbReference type="Proteomes" id="UP000001425">
    <property type="component" value="Chromosome"/>
</dbReference>